<dbReference type="SUPFAM" id="SSF161098">
    <property type="entry name" value="MetI-like"/>
    <property type="match status" value="1"/>
</dbReference>
<evidence type="ECO:0000313" key="10">
    <source>
        <dbReference type="Proteomes" id="UP000247696"/>
    </source>
</evidence>
<dbReference type="RefSeq" id="WP_110481986.1">
    <property type="nucleotide sequence ID" value="NZ_CP024988.1"/>
</dbReference>
<feature type="domain" description="ABC transmembrane type-1" evidence="8">
    <location>
        <begin position="125"/>
        <end position="331"/>
    </location>
</feature>
<evidence type="ECO:0000256" key="6">
    <source>
        <dbReference type="ARBA" id="ARBA00023136"/>
    </source>
</evidence>
<evidence type="ECO:0000256" key="1">
    <source>
        <dbReference type="ARBA" id="ARBA00004651"/>
    </source>
</evidence>
<dbReference type="Proteomes" id="UP000247696">
    <property type="component" value="Chromosome"/>
</dbReference>
<dbReference type="KEGG" id="cpre:Csp1_22090"/>
<evidence type="ECO:0000313" key="9">
    <source>
        <dbReference type="EMBL" id="AWT26960.1"/>
    </source>
</evidence>
<dbReference type="Pfam" id="PF19300">
    <property type="entry name" value="BPD_transp_1_N"/>
    <property type="match status" value="1"/>
</dbReference>
<feature type="transmembrane region" description="Helical" evidence="7">
    <location>
        <begin position="174"/>
        <end position="192"/>
    </location>
</feature>
<proteinExistence type="inferred from homology"/>
<keyword evidence="4 7" id="KW-0812">Transmembrane</keyword>
<evidence type="ECO:0000256" key="4">
    <source>
        <dbReference type="ARBA" id="ARBA00022692"/>
    </source>
</evidence>
<evidence type="ECO:0000256" key="2">
    <source>
        <dbReference type="ARBA" id="ARBA00022448"/>
    </source>
</evidence>
<accession>A0A2Z3YUT3</accession>
<dbReference type="OrthoDB" id="4695618at2"/>
<protein>
    <submittedName>
        <fullName evidence="9">Glutathione transport system permease protein GsiC</fullName>
    </submittedName>
</protein>
<feature type="transmembrane region" description="Helical" evidence="7">
    <location>
        <begin position="212"/>
        <end position="231"/>
    </location>
</feature>
<dbReference type="InterPro" id="IPR035906">
    <property type="entry name" value="MetI-like_sf"/>
</dbReference>
<dbReference type="InterPro" id="IPR045621">
    <property type="entry name" value="BPD_transp_1_N"/>
</dbReference>
<evidence type="ECO:0000259" key="8">
    <source>
        <dbReference type="PROSITE" id="PS50928"/>
    </source>
</evidence>
<dbReference type="AlphaFoldDB" id="A0A2Z3YUT3"/>
<keyword evidence="2 7" id="KW-0813">Transport</keyword>
<dbReference type="PANTHER" id="PTHR43163">
    <property type="entry name" value="DIPEPTIDE TRANSPORT SYSTEM PERMEASE PROTEIN DPPB-RELATED"/>
    <property type="match status" value="1"/>
</dbReference>
<keyword evidence="5 7" id="KW-1133">Transmembrane helix</keyword>
<sequence length="346" mass="37479">MTPVSVAEQTYTTRRTRASEGGRKARINLSFFRRLTSRLVTLVLVLFIVSVLAFLLGVLGPGDPIEAQYGNTLDQAQLDTLRDAYGLNDPLVTRYANWAGALFTAGGGTSLITGRAVFDVLGPAFLNTLVLTAASGIVFLVLGTFIGFVAGYYHGTWIDRGVMLVVQIGSNLSVYWFGLVLVSVFALRLQWLPVGGMTSRGSGGIADLLVHLILPSFSAALISLLVLARFVRIGVVRESSSGYYRLFRSQGFSRARILRSNVLRNILPSIVTISGLEVGTLITGVFFVEIVFNWPGIGTQLVNAVNSQDYPVIQTGIVLVAACYLVINLFTDLIVDALNPRLRRAS</sequence>
<evidence type="ECO:0000256" key="5">
    <source>
        <dbReference type="ARBA" id="ARBA00022989"/>
    </source>
</evidence>
<feature type="transmembrane region" description="Helical" evidence="7">
    <location>
        <begin position="129"/>
        <end position="153"/>
    </location>
</feature>
<dbReference type="Gene3D" id="1.10.3720.10">
    <property type="entry name" value="MetI-like"/>
    <property type="match status" value="1"/>
</dbReference>
<dbReference type="InterPro" id="IPR000515">
    <property type="entry name" value="MetI-like"/>
</dbReference>
<organism evidence="9 10">
    <name type="scientific">Corynebacterium provencense</name>
    <dbReference type="NCBI Taxonomy" id="1737425"/>
    <lineage>
        <taxon>Bacteria</taxon>
        <taxon>Bacillati</taxon>
        <taxon>Actinomycetota</taxon>
        <taxon>Actinomycetes</taxon>
        <taxon>Mycobacteriales</taxon>
        <taxon>Corynebacteriaceae</taxon>
        <taxon>Corynebacterium</taxon>
    </lineage>
</organism>
<feature type="transmembrane region" description="Helical" evidence="7">
    <location>
        <begin position="266"/>
        <end position="292"/>
    </location>
</feature>
<dbReference type="GO" id="GO:0055085">
    <property type="term" value="P:transmembrane transport"/>
    <property type="evidence" value="ECO:0007669"/>
    <property type="project" value="InterPro"/>
</dbReference>
<dbReference type="GO" id="GO:0005886">
    <property type="term" value="C:plasma membrane"/>
    <property type="evidence" value="ECO:0007669"/>
    <property type="project" value="UniProtKB-SubCell"/>
</dbReference>
<evidence type="ECO:0000256" key="3">
    <source>
        <dbReference type="ARBA" id="ARBA00022475"/>
    </source>
</evidence>
<keyword evidence="6 7" id="KW-0472">Membrane</keyword>
<keyword evidence="10" id="KW-1185">Reference proteome</keyword>
<dbReference type="CDD" id="cd06261">
    <property type="entry name" value="TM_PBP2"/>
    <property type="match status" value="1"/>
</dbReference>
<dbReference type="PANTHER" id="PTHR43163:SF6">
    <property type="entry name" value="DIPEPTIDE TRANSPORT SYSTEM PERMEASE PROTEIN DPPB-RELATED"/>
    <property type="match status" value="1"/>
</dbReference>
<keyword evidence="3" id="KW-1003">Cell membrane</keyword>
<dbReference type="Pfam" id="PF00528">
    <property type="entry name" value="BPD_transp_1"/>
    <property type="match status" value="1"/>
</dbReference>
<comment type="subcellular location">
    <subcellularLocation>
        <location evidence="1 7">Cell membrane</location>
        <topology evidence="1 7">Multi-pass membrane protein</topology>
    </subcellularLocation>
</comment>
<feature type="transmembrane region" description="Helical" evidence="7">
    <location>
        <begin position="312"/>
        <end position="335"/>
    </location>
</feature>
<feature type="transmembrane region" description="Helical" evidence="7">
    <location>
        <begin position="39"/>
        <end position="59"/>
    </location>
</feature>
<gene>
    <name evidence="9" type="primary">gsiC_3</name>
    <name evidence="9" type="ORF">Csp1_22090</name>
</gene>
<comment type="similarity">
    <text evidence="7">Belongs to the binding-protein-dependent transport system permease family.</text>
</comment>
<dbReference type="PROSITE" id="PS50928">
    <property type="entry name" value="ABC_TM1"/>
    <property type="match status" value="1"/>
</dbReference>
<evidence type="ECO:0000256" key="7">
    <source>
        <dbReference type="RuleBase" id="RU363032"/>
    </source>
</evidence>
<name>A0A2Z3YUT3_9CORY</name>
<reference evidence="10" key="1">
    <citation type="submission" date="2017-11" db="EMBL/GenBank/DDBJ databases">
        <title>Otitis media/interna in a cat caused by the recently described species Corynebacterium provencense.</title>
        <authorList>
            <person name="Kittl S."/>
            <person name="Brodard I."/>
            <person name="Rychener L."/>
            <person name="Jores J."/>
            <person name="Roosje P."/>
            <person name="Gobeli Brawand S."/>
        </authorList>
    </citation>
    <scope>NUCLEOTIDE SEQUENCE [LARGE SCALE GENOMIC DNA]</scope>
    <source>
        <strain evidence="10">17KM38</strain>
    </source>
</reference>
<dbReference type="EMBL" id="CP024988">
    <property type="protein sequence ID" value="AWT26960.1"/>
    <property type="molecule type" value="Genomic_DNA"/>
</dbReference>